<dbReference type="GO" id="GO:0051233">
    <property type="term" value="C:spindle midzone"/>
    <property type="evidence" value="ECO:0007669"/>
    <property type="project" value="TreeGrafter"/>
</dbReference>
<dbReference type="OrthoDB" id="2392550at2759"/>
<keyword evidence="6" id="KW-0498">Mitosis</keyword>
<protein>
    <submittedName>
        <fullName evidence="11">3090_t:CDS:1</fullName>
    </submittedName>
</protein>
<dbReference type="PANTHER" id="PTHR16040:SF7">
    <property type="entry name" value="AUSTRALIN, ISOFORM A-RELATED"/>
    <property type="match status" value="1"/>
</dbReference>
<dbReference type="Pfam" id="PF10444">
    <property type="entry name" value="Nbl1_Borealin_N"/>
    <property type="match status" value="1"/>
</dbReference>
<reference evidence="11" key="1">
    <citation type="submission" date="2021-06" db="EMBL/GenBank/DDBJ databases">
        <authorList>
            <person name="Kallberg Y."/>
            <person name="Tangrot J."/>
            <person name="Rosling A."/>
        </authorList>
    </citation>
    <scope>NUCLEOTIDE SEQUENCE</scope>
    <source>
        <strain evidence="11">AZ414A</strain>
    </source>
</reference>
<keyword evidence="5" id="KW-0132">Cell division</keyword>
<dbReference type="GO" id="GO:0032133">
    <property type="term" value="C:chromosome passenger complex"/>
    <property type="evidence" value="ECO:0007669"/>
    <property type="project" value="TreeGrafter"/>
</dbReference>
<dbReference type="AlphaFoldDB" id="A0A9N8YV59"/>
<evidence type="ECO:0000256" key="1">
    <source>
        <dbReference type="ARBA" id="ARBA00004123"/>
    </source>
</evidence>
<evidence type="ECO:0000256" key="2">
    <source>
        <dbReference type="ARBA" id="ARBA00004584"/>
    </source>
</evidence>
<dbReference type="PANTHER" id="PTHR16040">
    <property type="entry name" value="AUSTRALIN, ISOFORM A-RELATED"/>
    <property type="match status" value="1"/>
</dbReference>
<dbReference type="GO" id="GO:0051301">
    <property type="term" value="P:cell division"/>
    <property type="evidence" value="ECO:0007669"/>
    <property type="project" value="UniProtKB-KW"/>
</dbReference>
<evidence type="ECO:0000256" key="9">
    <source>
        <dbReference type="ARBA" id="ARBA00023328"/>
    </source>
</evidence>
<evidence type="ECO:0000313" key="11">
    <source>
        <dbReference type="EMBL" id="CAG8451468.1"/>
    </source>
</evidence>
<keyword evidence="7" id="KW-0539">Nucleus</keyword>
<dbReference type="GO" id="GO:0005634">
    <property type="term" value="C:nucleus"/>
    <property type="evidence" value="ECO:0007669"/>
    <property type="project" value="UniProtKB-SubCell"/>
</dbReference>
<proteinExistence type="inferred from homology"/>
<evidence type="ECO:0000256" key="7">
    <source>
        <dbReference type="ARBA" id="ARBA00023242"/>
    </source>
</evidence>
<evidence type="ECO:0000256" key="3">
    <source>
        <dbReference type="ARBA" id="ARBA00009914"/>
    </source>
</evidence>
<evidence type="ECO:0000256" key="4">
    <source>
        <dbReference type="ARBA" id="ARBA00022454"/>
    </source>
</evidence>
<comment type="similarity">
    <text evidence="3">Belongs to the borealin family.</text>
</comment>
<accession>A0A9N8YV59</accession>
<keyword evidence="9" id="KW-0137">Centromere</keyword>
<dbReference type="EMBL" id="CAJVPK010000112">
    <property type="protein sequence ID" value="CAG8451468.1"/>
    <property type="molecule type" value="Genomic_DNA"/>
</dbReference>
<comment type="subcellular location">
    <subcellularLocation>
        <location evidence="2">Chromosome</location>
        <location evidence="2">Centromere</location>
    </subcellularLocation>
    <subcellularLocation>
        <location evidence="1">Nucleus</location>
    </subcellularLocation>
</comment>
<sequence>MDINTTCFGEQHKEKIPLADKNAFKDLKITSEQKQNLLENLDIEFDLRITKLKKDAEERAENARLKCHFDIDKIPLEIRQLPIEDFINIYNADPKEYFEKQFVIKSRKHSIQVTPIAESNKRRCYRFILWGIFMETFNTNPLTKTNSLTKYLHKENGNPNDVSVLQITETQSKFSPKLPTAATMMKMRKIQPGDKIISINGSPLINPFSIFIEKGIDIENYQNDTRDGDYFTML</sequence>
<dbReference type="InterPro" id="IPR018851">
    <property type="entry name" value="Borealin_N"/>
</dbReference>
<dbReference type="GO" id="GO:0000070">
    <property type="term" value="P:mitotic sister chromatid segregation"/>
    <property type="evidence" value="ECO:0007669"/>
    <property type="project" value="TreeGrafter"/>
</dbReference>
<evidence type="ECO:0000259" key="10">
    <source>
        <dbReference type="Pfam" id="PF10444"/>
    </source>
</evidence>
<keyword evidence="4" id="KW-0158">Chromosome</keyword>
<evidence type="ECO:0000313" key="12">
    <source>
        <dbReference type="Proteomes" id="UP000789706"/>
    </source>
</evidence>
<evidence type="ECO:0000256" key="5">
    <source>
        <dbReference type="ARBA" id="ARBA00022618"/>
    </source>
</evidence>
<organism evidence="11 12">
    <name type="scientific">Diversispora eburnea</name>
    <dbReference type="NCBI Taxonomy" id="1213867"/>
    <lineage>
        <taxon>Eukaryota</taxon>
        <taxon>Fungi</taxon>
        <taxon>Fungi incertae sedis</taxon>
        <taxon>Mucoromycota</taxon>
        <taxon>Glomeromycotina</taxon>
        <taxon>Glomeromycetes</taxon>
        <taxon>Diversisporales</taxon>
        <taxon>Diversisporaceae</taxon>
        <taxon>Diversispora</taxon>
    </lineage>
</organism>
<keyword evidence="12" id="KW-1185">Reference proteome</keyword>
<evidence type="ECO:0000256" key="6">
    <source>
        <dbReference type="ARBA" id="ARBA00022776"/>
    </source>
</evidence>
<dbReference type="InterPro" id="IPR018867">
    <property type="entry name" value="Cell_div_borealin"/>
</dbReference>
<dbReference type="Proteomes" id="UP000789706">
    <property type="component" value="Unassembled WGS sequence"/>
</dbReference>
<dbReference type="GO" id="GO:0000775">
    <property type="term" value="C:chromosome, centromeric region"/>
    <property type="evidence" value="ECO:0007669"/>
    <property type="project" value="UniProtKB-SubCell"/>
</dbReference>
<dbReference type="Gene3D" id="6.10.250.1900">
    <property type="match status" value="1"/>
</dbReference>
<name>A0A9N8YV59_9GLOM</name>
<comment type="caution">
    <text evidence="11">The sequence shown here is derived from an EMBL/GenBank/DDBJ whole genome shotgun (WGS) entry which is preliminary data.</text>
</comment>
<keyword evidence="8" id="KW-0131">Cell cycle</keyword>
<gene>
    <name evidence="11" type="ORF">DEBURN_LOCUS2161</name>
</gene>
<evidence type="ECO:0000256" key="8">
    <source>
        <dbReference type="ARBA" id="ARBA00023306"/>
    </source>
</evidence>
<feature type="domain" description="Borealin N-terminal" evidence="10">
    <location>
        <begin position="33"/>
        <end position="88"/>
    </location>
</feature>